<keyword evidence="3" id="KW-0732">Signal</keyword>
<dbReference type="Proteomes" id="UP000225706">
    <property type="component" value="Unassembled WGS sequence"/>
</dbReference>
<proteinExistence type="predicted"/>
<keyword evidence="5" id="KW-1185">Reference proteome</keyword>
<sequence length="257" mass="28262">MEFKFYTALLIVGLVSTVLAKGGHRGHGGKGRRHGKKEECPELTTSKKVPFICSVSRTCDTFSCNSDFLGETVEFVLKIDRSKGPVSAEVEVNVKALGFFWKQTLQSGKKYKVEGSPMKGMFVSLTMNKTAKGITFELDLSGSVGDIKLTDEPVLRGKLPMKEDYHDEGDHDGYKGHHRGRCSRAYAWFKRQPGAVKAAVVISAILGLLLLISGMVYCCKKRRAAPVGTLKVKPPSYDEATSEVKSKVPMEPLVNEE</sequence>
<reference evidence="5" key="1">
    <citation type="journal article" date="2017" name="bioRxiv">
        <title>Comparative analysis of the genomes of Stylophora pistillata and Acropora digitifera provides evidence for extensive differences between species of corals.</title>
        <authorList>
            <person name="Voolstra C.R."/>
            <person name="Li Y."/>
            <person name="Liew Y.J."/>
            <person name="Baumgarten S."/>
            <person name="Zoccola D."/>
            <person name="Flot J.-F."/>
            <person name="Tambutte S."/>
            <person name="Allemand D."/>
            <person name="Aranda M."/>
        </authorList>
    </citation>
    <scope>NUCLEOTIDE SEQUENCE [LARGE SCALE GENOMIC DNA]</scope>
</reference>
<organism evidence="4 5">
    <name type="scientific">Stylophora pistillata</name>
    <name type="common">Smooth cauliflower coral</name>
    <dbReference type="NCBI Taxonomy" id="50429"/>
    <lineage>
        <taxon>Eukaryota</taxon>
        <taxon>Metazoa</taxon>
        <taxon>Cnidaria</taxon>
        <taxon>Anthozoa</taxon>
        <taxon>Hexacorallia</taxon>
        <taxon>Scleractinia</taxon>
        <taxon>Astrocoeniina</taxon>
        <taxon>Pocilloporidae</taxon>
        <taxon>Stylophora</taxon>
    </lineage>
</organism>
<evidence type="ECO:0000313" key="5">
    <source>
        <dbReference type="Proteomes" id="UP000225706"/>
    </source>
</evidence>
<dbReference type="AlphaFoldDB" id="A0A2B4SED1"/>
<keyword evidence="2" id="KW-0812">Transmembrane</keyword>
<feature type="region of interest" description="Disordered" evidence="1">
    <location>
        <begin position="21"/>
        <end position="41"/>
    </location>
</feature>
<accession>A0A2B4SED1</accession>
<feature type="signal peptide" evidence="3">
    <location>
        <begin position="1"/>
        <end position="20"/>
    </location>
</feature>
<protein>
    <submittedName>
        <fullName evidence="4">Uncharacterized protein</fullName>
    </submittedName>
</protein>
<keyword evidence="2" id="KW-0472">Membrane</keyword>
<gene>
    <name evidence="4" type="ORF">AWC38_SpisGene8511</name>
</gene>
<dbReference type="OrthoDB" id="5978024at2759"/>
<evidence type="ECO:0000256" key="1">
    <source>
        <dbReference type="SAM" id="MobiDB-lite"/>
    </source>
</evidence>
<comment type="caution">
    <text evidence="4">The sequence shown here is derived from an EMBL/GenBank/DDBJ whole genome shotgun (WGS) entry which is preliminary data.</text>
</comment>
<evidence type="ECO:0000256" key="2">
    <source>
        <dbReference type="SAM" id="Phobius"/>
    </source>
</evidence>
<evidence type="ECO:0000313" key="4">
    <source>
        <dbReference type="EMBL" id="PFX26795.1"/>
    </source>
</evidence>
<dbReference type="EMBL" id="LSMT01000117">
    <property type="protein sequence ID" value="PFX26795.1"/>
    <property type="molecule type" value="Genomic_DNA"/>
</dbReference>
<feature type="chain" id="PRO_5012157079" evidence="3">
    <location>
        <begin position="21"/>
        <end position="257"/>
    </location>
</feature>
<feature type="compositionally biased region" description="Basic residues" evidence="1">
    <location>
        <begin position="22"/>
        <end position="35"/>
    </location>
</feature>
<feature type="transmembrane region" description="Helical" evidence="2">
    <location>
        <begin position="198"/>
        <end position="219"/>
    </location>
</feature>
<keyword evidence="2" id="KW-1133">Transmembrane helix</keyword>
<evidence type="ECO:0000256" key="3">
    <source>
        <dbReference type="SAM" id="SignalP"/>
    </source>
</evidence>
<name>A0A2B4SED1_STYPI</name>
<feature type="region of interest" description="Disordered" evidence="1">
    <location>
        <begin position="234"/>
        <end position="257"/>
    </location>
</feature>